<dbReference type="InterPro" id="IPR011009">
    <property type="entry name" value="Kinase-like_dom_sf"/>
</dbReference>
<gene>
    <name evidence="3" type="ORF">HUJ06_024039</name>
</gene>
<dbReference type="PROSITE" id="PS00108">
    <property type="entry name" value="PROTEIN_KINASE_ST"/>
    <property type="match status" value="1"/>
</dbReference>
<keyword evidence="1" id="KW-0732">Signal</keyword>
<dbReference type="GO" id="GO:0005524">
    <property type="term" value="F:ATP binding"/>
    <property type="evidence" value="ECO:0007669"/>
    <property type="project" value="InterPro"/>
</dbReference>
<dbReference type="PROSITE" id="PS50011">
    <property type="entry name" value="PROTEIN_KINASE_DOM"/>
    <property type="match status" value="1"/>
</dbReference>
<dbReference type="AlphaFoldDB" id="A0A822XUJ3"/>
<dbReference type="EMBL" id="DUZY01000001">
    <property type="protein sequence ID" value="DAD22576.1"/>
    <property type="molecule type" value="Genomic_DNA"/>
</dbReference>
<dbReference type="Proteomes" id="UP000607653">
    <property type="component" value="Unassembled WGS sequence"/>
</dbReference>
<sequence>MVLMKPLVYEYMSNGSLADLFRKERRPNWDERVGIALNIATGILYLHDECETQIIHCDIKPQNILMDEFNCPKIADFGLAKLLKPDQSGTFTAIRGTRGYVAPEWHRNMPITVKADVYSFGVVLLELVCYRRSVDVNVPEDEIVLTDWVYDCFKVGELQKLVGDEVVDKKRLERMVSVGLWCIQDEPSLRPFMKKVVLMLEGTVDIPVPPSPFFSTI</sequence>
<dbReference type="InterPro" id="IPR051343">
    <property type="entry name" value="G-type_lectin_kinases/EP1-like"/>
</dbReference>
<dbReference type="PANTHER" id="PTHR47976:SF7">
    <property type="entry name" value="RECEPTOR-LIKE SERINE_THREONINE-PROTEIN KINASE"/>
    <property type="match status" value="1"/>
</dbReference>
<keyword evidence="4" id="KW-1185">Reference proteome</keyword>
<reference evidence="3 4" key="1">
    <citation type="journal article" date="2020" name="Mol. Biol. Evol.">
        <title>Distinct Expression and Methylation Patterns for Genes with Different Fates following a Single Whole-Genome Duplication in Flowering Plants.</title>
        <authorList>
            <person name="Shi T."/>
            <person name="Rahmani R.S."/>
            <person name="Gugger P.F."/>
            <person name="Wang M."/>
            <person name="Li H."/>
            <person name="Zhang Y."/>
            <person name="Li Z."/>
            <person name="Wang Q."/>
            <person name="Van de Peer Y."/>
            <person name="Marchal K."/>
            <person name="Chen J."/>
        </authorList>
    </citation>
    <scope>NUCLEOTIDE SEQUENCE [LARGE SCALE GENOMIC DNA]</scope>
    <source>
        <tissue evidence="3">Leaf</tissue>
    </source>
</reference>
<organism evidence="3 4">
    <name type="scientific">Nelumbo nucifera</name>
    <name type="common">Sacred lotus</name>
    <dbReference type="NCBI Taxonomy" id="4432"/>
    <lineage>
        <taxon>Eukaryota</taxon>
        <taxon>Viridiplantae</taxon>
        <taxon>Streptophyta</taxon>
        <taxon>Embryophyta</taxon>
        <taxon>Tracheophyta</taxon>
        <taxon>Spermatophyta</taxon>
        <taxon>Magnoliopsida</taxon>
        <taxon>Proteales</taxon>
        <taxon>Nelumbonaceae</taxon>
        <taxon>Nelumbo</taxon>
    </lineage>
</organism>
<comment type="caution">
    <text evidence="3">The sequence shown here is derived from an EMBL/GenBank/DDBJ whole genome shotgun (WGS) entry which is preliminary data.</text>
</comment>
<dbReference type="InterPro" id="IPR000719">
    <property type="entry name" value="Prot_kinase_dom"/>
</dbReference>
<feature type="domain" description="Protein kinase" evidence="2">
    <location>
        <begin position="1"/>
        <end position="214"/>
    </location>
</feature>
<evidence type="ECO:0000313" key="4">
    <source>
        <dbReference type="Proteomes" id="UP000607653"/>
    </source>
</evidence>
<accession>A0A822XUJ3</accession>
<dbReference type="SMART" id="SM00220">
    <property type="entry name" value="S_TKc"/>
    <property type="match status" value="1"/>
</dbReference>
<evidence type="ECO:0000259" key="2">
    <source>
        <dbReference type="PROSITE" id="PS50011"/>
    </source>
</evidence>
<evidence type="ECO:0000313" key="3">
    <source>
        <dbReference type="EMBL" id="DAD22576.1"/>
    </source>
</evidence>
<dbReference type="FunFam" id="1.10.510.10:FF:000237">
    <property type="entry name" value="G-type lectin S-receptor-like serine/threonine-protein kinase"/>
    <property type="match status" value="1"/>
</dbReference>
<dbReference type="PANTHER" id="PTHR47976">
    <property type="entry name" value="G-TYPE LECTIN S-RECEPTOR-LIKE SERINE/THREONINE-PROTEIN KINASE SD2-5"/>
    <property type="match status" value="1"/>
</dbReference>
<dbReference type="SUPFAM" id="SSF56112">
    <property type="entry name" value="Protein kinase-like (PK-like)"/>
    <property type="match status" value="1"/>
</dbReference>
<proteinExistence type="predicted"/>
<dbReference type="GO" id="GO:0004672">
    <property type="term" value="F:protein kinase activity"/>
    <property type="evidence" value="ECO:0007669"/>
    <property type="project" value="InterPro"/>
</dbReference>
<name>A0A822XUJ3_NELNU</name>
<dbReference type="Pfam" id="PF00069">
    <property type="entry name" value="Pkinase"/>
    <property type="match status" value="1"/>
</dbReference>
<protein>
    <recommendedName>
        <fullName evidence="2">Protein kinase domain-containing protein</fullName>
    </recommendedName>
</protein>
<evidence type="ECO:0000256" key="1">
    <source>
        <dbReference type="ARBA" id="ARBA00022729"/>
    </source>
</evidence>
<dbReference type="InterPro" id="IPR008271">
    <property type="entry name" value="Ser/Thr_kinase_AS"/>
</dbReference>
<dbReference type="Gene3D" id="1.10.510.10">
    <property type="entry name" value="Transferase(Phosphotransferase) domain 1"/>
    <property type="match status" value="1"/>
</dbReference>